<proteinExistence type="predicted"/>
<dbReference type="EMBL" id="PDCK01000042">
    <property type="protein sequence ID" value="PRQ38364.1"/>
    <property type="molecule type" value="Genomic_DNA"/>
</dbReference>
<gene>
    <name evidence="1" type="ORF">RchiOBHm_Chr4g0413081</name>
</gene>
<sequence length="50" mass="5490">MSLTSNQPGGFWSSTPIEIVWELVFQKLVKAAALIFTIALLSRLLTKLGV</sequence>
<reference evidence="1 2" key="1">
    <citation type="journal article" date="2018" name="Nat. Genet.">
        <title>The Rosa genome provides new insights in the design of modern roses.</title>
        <authorList>
            <person name="Bendahmane M."/>
        </authorList>
    </citation>
    <scope>NUCLEOTIDE SEQUENCE [LARGE SCALE GENOMIC DNA]</scope>
    <source>
        <strain evidence="2">cv. Old Blush</strain>
    </source>
</reference>
<comment type="caution">
    <text evidence="1">The sequence shown here is derived from an EMBL/GenBank/DDBJ whole genome shotgun (WGS) entry which is preliminary data.</text>
</comment>
<keyword evidence="2" id="KW-1185">Reference proteome</keyword>
<dbReference type="Proteomes" id="UP000238479">
    <property type="component" value="Chromosome 4"/>
</dbReference>
<dbReference type="Gramene" id="PRQ38364">
    <property type="protein sequence ID" value="PRQ38364"/>
    <property type="gene ID" value="RchiOBHm_Chr4g0413081"/>
</dbReference>
<protein>
    <submittedName>
        <fullName evidence="1">Uncharacterized protein</fullName>
    </submittedName>
</protein>
<evidence type="ECO:0000313" key="1">
    <source>
        <dbReference type="EMBL" id="PRQ38364.1"/>
    </source>
</evidence>
<accession>A0A2P6QW32</accession>
<dbReference type="AlphaFoldDB" id="A0A2P6QW32"/>
<evidence type="ECO:0000313" key="2">
    <source>
        <dbReference type="Proteomes" id="UP000238479"/>
    </source>
</evidence>
<organism evidence="1 2">
    <name type="scientific">Rosa chinensis</name>
    <name type="common">China rose</name>
    <dbReference type="NCBI Taxonomy" id="74649"/>
    <lineage>
        <taxon>Eukaryota</taxon>
        <taxon>Viridiplantae</taxon>
        <taxon>Streptophyta</taxon>
        <taxon>Embryophyta</taxon>
        <taxon>Tracheophyta</taxon>
        <taxon>Spermatophyta</taxon>
        <taxon>Magnoliopsida</taxon>
        <taxon>eudicotyledons</taxon>
        <taxon>Gunneridae</taxon>
        <taxon>Pentapetalae</taxon>
        <taxon>rosids</taxon>
        <taxon>fabids</taxon>
        <taxon>Rosales</taxon>
        <taxon>Rosaceae</taxon>
        <taxon>Rosoideae</taxon>
        <taxon>Rosoideae incertae sedis</taxon>
        <taxon>Rosa</taxon>
    </lineage>
</organism>
<name>A0A2P6QW32_ROSCH</name>